<dbReference type="OrthoDB" id="9803968at2"/>
<dbReference type="PANTHER" id="PTHR43201:SF5">
    <property type="entry name" value="MEDIUM-CHAIN ACYL-COA LIGASE ACSF2, MITOCHONDRIAL"/>
    <property type="match status" value="1"/>
</dbReference>
<comment type="caution">
    <text evidence="12">The sequence shown here is derived from an EMBL/GenBank/DDBJ whole genome shotgun (WGS) entry which is preliminary data.</text>
</comment>
<dbReference type="FunFam" id="3.30.300.30:FF:000008">
    <property type="entry name" value="2,3-dihydroxybenzoate-AMP ligase"/>
    <property type="match status" value="1"/>
</dbReference>
<keyword evidence="9" id="KW-0472">Membrane</keyword>
<evidence type="ECO:0000256" key="8">
    <source>
        <dbReference type="ARBA" id="ARBA00083882"/>
    </source>
</evidence>
<dbReference type="InterPro" id="IPR042099">
    <property type="entry name" value="ANL_N_sf"/>
</dbReference>
<sequence>MRKAVVNVGSHLRKRAELNPALEALVDETAGRRFTFAELDERANRAARVLTGLGLGRGDRVAVLLPTAHQFVEVFYGAARAGLVVVPLNWRLVANELAFMLRDSGATVLVFDAEYDAVVAELHERDGNDRTPVAHWLRVGADGPAWATDFDALVDQAAPQPVSVVGDDDDPLFIMYTSGTTGLPKGAVHTHDSVQWCLLTMLASVDMRFRDRYLISLPLFHVAALAPLVGCVYRGATIVMLRQFDPKRIWEVFRDEQITTTLAVPAMLNFMLPTYQPELRESLALRWIMSGASPVPPSLIKSYADLGFEVHQVYGLTESCGPGCVIGPDDAMSHIGSTGKAFFHTDIRIIDEQGAEVGAGVPGEILIRGRHIMAGYWNRPDATAETIIDGWLHTGDIAVRDADGFVYIQDRIKDMIISGGENVYPAEVEDALLSHPGIADVAVVGIPSAKWGESPLAVVVRANPELDEAAVLAHCEGKLARYKLPKRAVFVDAIPRTPTGKALKRVLREQFSVPAPESPRNHP</sequence>
<evidence type="ECO:0000259" key="11">
    <source>
        <dbReference type="Pfam" id="PF13193"/>
    </source>
</evidence>
<organism evidence="12 13">
    <name type="scientific">Mycobacterium persicum</name>
    <dbReference type="NCBI Taxonomy" id="1487726"/>
    <lineage>
        <taxon>Bacteria</taxon>
        <taxon>Bacillati</taxon>
        <taxon>Actinomycetota</taxon>
        <taxon>Actinomycetes</taxon>
        <taxon>Mycobacteriales</taxon>
        <taxon>Mycobacteriaceae</taxon>
        <taxon>Mycobacterium</taxon>
    </lineage>
</organism>
<protein>
    <recommendedName>
        <fullName evidence="5">Long-chain-fatty-acid--CoA ligase FadD13</fullName>
        <ecNumber evidence="3">6.2.1.3</ecNumber>
    </recommendedName>
    <alternativeName>
        <fullName evidence="6">Fatty acyl-CoA ligase</fullName>
    </alternativeName>
    <alternativeName>
        <fullName evidence="8">Fatty acyl-CoA synthetase</fullName>
    </alternativeName>
    <alternativeName>
        <fullName evidence="7">Very-long-chain fatty-acyl-CoA synthetase</fullName>
    </alternativeName>
</protein>
<feature type="domain" description="AMP-binding enzyme C-terminal" evidence="11">
    <location>
        <begin position="427"/>
        <end position="501"/>
    </location>
</feature>
<gene>
    <name evidence="12" type="ORF">B4U45_26310</name>
</gene>
<dbReference type="InterPro" id="IPR020845">
    <property type="entry name" value="AMP-binding_CS"/>
</dbReference>
<dbReference type="Gene3D" id="3.40.50.12780">
    <property type="entry name" value="N-terminal domain of ligase-like"/>
    <property type="match status" value="1"/>
</dbReference>
<keyword evidence="9" id="KW-1133">Transmembrane helix</keyword>
<evidence type="ECO:0000256" key="5">
    <source>
        <dbReference type="ARBA" id="ARBA00069710"/>
    </source>
</evidence>
<dbReference type="InterPro" id="IPR025110">
    <property type="entry name" value="AMP-bd_C"/>
</dbReference>
<dbReference type="CDD" id="cd17631">
    <property type="entry name" value="FACL_FadD13-like"/>
    <property type="match status" value="1"/>
</dbReference>
<dbReference type="GO" id="GO:0031956">
    <property type="term" value="F:medium-chain fatty acid-CoA ligase activity"/>
    <property type="evidence" value="ECO:0007669"/>
    <property type="project" value="TreeGrafter"/>
</dbReference>
<evidence type="ECO:0000256" key="9">
    <source>
        <dbReference type="SAM" id="Phobius"/>
    </source>
</evidence>
<evidence type="ECO:0000256" key="1">
    <source>
        <dbReference type="ARBA" id="ARBA00006432"/>
    </source>
</evidence>
<dbReference type="AlphaFoldDB" id="A0A8E2IY72"/>
<dbReference type="EC" id="6.2.1.3" evidence="3"/>
<keyword evidence="2" id="KW-0436">Ligase</keyword>
<evidence type="ECO:0000256" key="4">
    <source>
        <dbReference type="ARBA" id="ARBA00036813"/>
    </source>
</evidence>
<evidence type="ECO:0000313" key="12">
    <source>
        <dbReference type="EMBL" id="ORC10583.1"/>
    </source>
</evidence>
<evidence type="ECO:0000256" key="2">
    <source>
        <dbReference type="ARBA" id="ARBA00022598"/>
    </source>
</evidence>
<feature type="transmembrane region" description="Helical" evidence="9">
    <location>
        <begin position="213"/>
        <end position="233"/>
    </location>
</feature>
<dbReference type="InterPro" id="IPR045851">
    <property type="entry name" value="AMP-bd_C_sf"/>
</dbReference>
<dbReference type="NCBIfam" id="NF004837">
    <property type="entry name" value="PRK06187.1"/>
    <property type="match status" value="1"/>
</dbReference>
<evidence type="ECO:0000256" key="6">
    <source>
        <dbReference type="ARBA" id="ARBA00076959"/>
    </source>
</evidence>
<dbReference type="Proteomes" id="UP000192335">
    <property type="component" value="Unassembled WGS sequence"/>
</dbReference>
<dbReference type="PANTHER" id="PTHR43201">
    <property type="entry name" value="ACYL-COA SYNTHETASE"/>
    <property type="match status" value="1"/>
</dbReference>
<proteinExistence type="inferred from homology"/>
<comment type="catalytic activity">
    <reaction evidence="4">
        <text>a long-chain fatty acid + ATP + CoA = a long-chain fatty acyl-CoA + AMP + diphosphate</text>
        <dbReference type="Rhea" id="RHEA:15421"/>
        <dbReference type="ChEBI" id="CHEBI:30616"/>
        <dbReference type="ChEBI" id="CHEBI:33019"/>
        <dbReference type="ChEBI" id="CHEBI:57287"/>
        <dbReference type="ChEBI" id="CHEBI:57560"/>
        <dbReference type="ChEBI" id="CHEBI:83139"/>
        <dbReference type="ChEBI" id="CHEBI:456215"/>
        <dbReference type="EC" id="6.2.1.3"/>
    </reaction>
</comment>
<dbReference type="InterPro" id="IPR000873">
    <property type="entry name" value="AMP-dep_synth/lig_dom"/>
</dbReference>
<accession>A0A8E2IY72</accession>
<dbReference type="GO" id="GO:0004467">
    <property type="term" value="F:long-chain fatty acid-CoA ligase activity"/>
    <property type="evidence" value="ECO:0007669"/>
    <property type="project" value="UniProtKB-EC"/>
</dbReference>
<dbReference type="Pfam" id="PF13193">
    <property type="entry name" value="AMP-binding_C"/>
    <property type="match status" value="1"/>
</dbReference>
<dbReference type="SUPFAM" id="SSF56801">
    <property type="entry name" value="Acetyl-CoA synthetase-like"/>
    <property type="match status" value="1"/>
</dbReference>
<name>A0A8E2IY72_9MYCO</name>
<dbReference type="EMBL" id="MWQA01000001">
    <property type="protein sequence ID" value="ORC10583.1"/>
    <property type="molecule type" value="Genomic_DNA"/>
</dbReference>
<evidence type="ECO:0000259" key="10">
    <source>
        <dbReference type="Pfam" id="PF00501"/>
    </source>
</evidence>
<dbReference type="PROSITE" id="PS00455">
    <property type="entry name" value="AMP_BINDING"/>
    <property type="match status" value="1"/>
</dbReference>
<keyword evidence="9" id="KW-0812">Transmembrane</keyword>
<feature type="domain" description="AMP-dependent synthetase/ligase" evidence="10">
    <location>
        <begin position="13"/>
        <end position="377"/>
    </location>
</feature>
<reference evidence="12 13" key="1">
    <citation type="submission" date="2017-02" db="EMBL/GenBank/DDBJ databases">
        <title>Mycobacterium kansasii genomes.</title>
        <authorList>
            <person name="Borowka P."/>
            <person name="Strapagiel D."/>
            <person name="Marciniak B."/>
            <person name="Lach J."/>
            <person name="Bakula Z."/>
            <person name="Van Ingen J."/>
            <person name="Safianowska A."/>
            <person name="Brzostek A."/>
            <person name="Dziadek J."/>
            <person name="Jagielski T."/>
        </authorList>
    </citation>
    <scope>NUCLEOTIDE SEQUENCE [LARGE SCALE GENOMIC DNA]</scope>
    <source>
        <strain evidence="12 13">12MK</strain>
    </source>
</reference>
<evidence type="ECO:0000256" key="3">
    <source>
        <dbReference type="ARBA" id="ARBA00026121"/>
    </source>
</evidence>
<dbReference type="Pfam" id="PF00501">
    <property type="entry name" value="AMP-binding"/>
    <property type="match status" value="1"/>
</dbReference>
<comment type="similarity">
    <text evidence="1">Belongs to the ATP-dependent AMP-binding enzyme family.</text>
</comment>
<evidence type="ECO:0000313" key="13">
    <source>
        <dbReference type="Proteomes" id="UP000192335"/>
    </source>
</evidence>
<evidence type="ECO:0000256" key="7">
    <source>
        <dbReference type="ARBA" id="ARBA00080667"/>
    </source>
</evidence>
<dbReference type="Gene3D" id="3.30.300.30">
    <property type="match status" value="1"/>
</dbReference>